<dbReference type="PROSITE" id="PS50106">
    <property type="entry name" value="PDZ"/>
    <property type="match status" value="2"/>
</dbReference>
<feature type="compositionally biased region" description="Basic residues" evidence="1">
    <location>
        <begin position="323"/>
        <end position="333"/>
    </location>
</feature>
<feature type="region of interest" description="Disordered" evidence="1">
    <location>
        <begin position="1"/>
        <end position="32"/>
    </location>
</feature>
<feature type="compositionally biased region" description="Basic and acidic residues" evidence="1">
    <location>
        <begin position="156"/>
        <end position="176"/>
    </location>
</feature>
<dbReference type="Gene3D" id="2.30.42.10">
    <property type="match status" value="2"/>
</dbReference>
<dbReference type="OrthoDB" id="6022711at2759"/>
<dbReference type="InterPro" id="IPR001478">
    <property type="entry name" value="PDZ"/>
</dbReference>
<dbReference type="SMART" id="SM00228">
    <property type="entry name" value="PDZ"/>
    <property type="match status" value="2"/>
</dbReference>
<feature type="compositionally biased region" description="Basic and acidic residues" evidence="1">
    <location>
        <begin position="190"/>
        <end position="199"/>
    </location>
</feature>
<dbReference type="InterPro" id="IPR036034">
    <property type="entry name" value="PDZ_sf"/>
</dbReference>
<evidence type="ECO:0000259" key="2">
    <source>
        <dbReference type="PROSITE" id="PS50106"/>
    </source>
</evidence>
<feature type="compositionally biased region" description="Basic and acidic residues" evidence="1">
    <location>
        <begin position="313"/>
        <end position="322"/>
    </location>
</feature>
<feature type="domain" description="PDZ" evidence="2">
    <location>
        <begin position="625"/>
        <end position="699"/>
    </location>
</feature>
<dbReference type="EMBL" id="OV651826">
    <property type="protein sequence ID" value="CAH1103434.1"/>
    <property type="molecule type" value="Genomic_DNA"/>
</dbReference>
<sequence length="722" mass="81729">MRLFKRRNSDPNPQIENFSTHAEANSSDNEESSKSYLSVWGRTWDKLKRGDSSERIPSNKERKRYWSPLKRDTNNPSNSKNVEEKSELRLSQSDLRKIYDMYRNMNDRGDKIINKNRRNARCISDNLELSQQQLLDYLILMKPSTQELDRIFSEIAEDEPRHEPKRLGRLSEEKRSRASKFKSMFSRSSSKSDDEGDLRHHPKNSSTDSLTSLINFIIPGRRSTSNSSPKLPNKIIKSDESGYGSDSTKTVTSIDSPIGSIKSQTSAISTDQSKDNTAATTSDYYHDDTDTAEEDNAEESPVFRISSKKRSRSRGEDTDSFNRRKSFKFKRSPTKTNKEKEKLKMSVEDLTQNYCDKLKLNTENVELRAKKRQCTSIGHLEKEYKCVTLKIGRNDMLGLKIGPSYGADSSVTYSITDILPNSAAKRNGILKMGDEIVKLNGIRIKGCPITIVKSYLEPKNGEIEILVTRPLRPNSRKPSPVKSSPKRKISNLIDKKESKSTLRLPLFSTKKETLTHLDIPEVSTRKYSVSSAINITSAPKRYVGLSDILNDKIDELETKVTFSEKPRTDDEIFKKPTLDSRKYQFDSQSVTGMRKFSVSPDLYGRKGSHNEEINNCKRDKSNHKIVEFQKGPGCKSLGFSIVGGKDSPKGPMGVYIKTVFQLGQAADSGIIREGDEIISVNGTSFRGLSHHEAVTFFKSIKCGKVLMEVAPRHYQKILSSSI</sequence>
<dbReference type="PANTHER" id="PTHR11324">
    <property type="entry name" value="IL16-RELATED"/>
    <property type="match status" value="1"/>
</dbReference>
<accession>A0A9P0CQS8</accession>
<feature type="compositionally biased region" description="Polar residues" evidence="1">
    <location>
        <begin position="10"/>
        <end position="20"/>
    </location>
</feature>
<feature type="compositionally biased region" description="Basic and acidic residues" evidence="1">
    <location>
        <begin position="49"/>
        <end position="60"/>
    </location>
</feature>
<feature type="domain" description="PDZ" evidence="2">
    <location>
        <begin position="386"/>
        <end position="471"/>
    </location>
</feature>
<dbReference type="AlphaFoldDB" id="A0A9P0CQS8"/>
<feature type="region of interest" description="Disordered" evidence="1">
    <location>
        <begin position="49"/>
        <end position="88"/>
    </location>
</feature>
<protein>
    <recommendedName>
        <fullName evidence="2">PDZ domain-containing protein</fullName>
    </recommendedName>
</protein>
<keyword evidence="4" id="KW-1185">Reference proteome</keyword>
<organism evidence="3 4">
    <name type="scientific">Psylliodes chrysocephalus</name>
    <dbReference type="NCBI Taxonomy" id="3402493"/>
    <lineage>
        <taxon>Eukaryota</taxon>
        <taxon>Metazoa</taxon>
        <taxon>Ecdysozoa</taxon>
        <taxon>Arthropoda</taxon>
        <taxon>Hexapoda</taxon>
        <taxon>Insecta</taxon>
        <taxon>Pterygota</taxon>
        <taxon>Neoptera</taxon>
        <taxon>Endopterygota</taxon>
        <taxon>Coleoptera</taxon>
        <taxon>Polyphaga</taxon>
        <taxon>Cucujiformia</taxon>
        <taxon>Chrysomeloidea</taxon>
        <taxon>Chrysomelidae</taxon>
        <taxon>Galerucinae</taxon>
        <taxon>Alticini</taxon>
        <taxon>Psylliodes</taxon>
    </lineage>
</organism>
<dbReference type="CDD" id="cd00136">
    <property type="entry name" value="PDZ_canonical"/>
    <property type="match status" value="1"/>
</dbReference>
<evidence type="ECO:0000313" key="3">
    <source>
        <dbReference type="EMBL" id="CAH1103434.1"/>
    </source>
</evidence>
<dbReference type="SUPFAM" id="SSF50156">
    <property type="entry name" value="PDZ domain-like"/>
    <property type="match status" value="2"/>
</dbReference>
<dbReference type="PANTHER" id="PTHR11324:SF16">
    <property type="entry name" value="PDZ DOMAIN-CONTAINING PROTEIN 2"/>
    <property type="match status" value="1"/>
</dbReference>
<proteinExistence type="predicted"/>
<dbReference type="Pfam" id="PF00595">
    <property type="entry name" value="PDZ"/>
    <property type="match status" value="2"/>
</dbReference>
<dbReference type="Proteomes" id="UP001153636">
    <property type="component" value="Chromosome 14"/>
</dbReference>
<reference evidence="3" key="1">
    <citation type="submission" date="2022-01" db="EMBL/GenBank/DDBJ databases">
        <authorList>
            <person name="King R."/>
        </authorList>
    </citation>
    <scope>NUCLEOTIDE SEQUENCE</scope>
</reference>
<feature type="region of interest" description="Disordered" evidence="1">
    <location>
        <begin position="221"/>
        <end position="342"/>
    </location>
</feature>
<feature type="region of interest" description="Disordered" evidence="1">
    <location>
        <begin position="156"/>
        <end position="208"/>
    </location>
</feature>
<evidence type="ECO:0000256" key="1">
    <source>
        <dbReference type="SAM" id="MobiDB-lite"/>
    </source>
</evidence>
<name>A0A9P0CQS8_9CUCU</name>
<gene>
    <name evidence="3" type="ORF">PSYICH_LOCUS4408</name>
</gene>
<feature type="compositionally biased region" description="Polar residues" evidence="1">
    <location>
        <begin position="244"/>
        <end position="271"/>
    </location>
</feature>
<evidence type="ECO:0000313" key="4">
    <source>
        <dbReference type="Proteomes" id="UP001153636"/>
    </source>
</evidence>